<keyword evidence="2" id="KW-0238">DNA-binding</keyword>
<comment type="caution">
    <text evidence="5">The sequence shown here is derived from an EMBL/GenBank/DDBJ whole genome shotgun (WGS) entry which is preliminary data.</text>
</comment>
<evidence type="ECO:0000313" key="6">
    <source>
        <dbReference type="Proteomes" id="UP001500063"/>
    </source>
</evidence>
<dbReference type="Pfam" id="PF12833">
    <property type="entry name" value="HTH_18"/>
    <property type="match status" value="1"/>
</dbReference>
<evidence type="ECO:0000256" key="2">
    <source>
        <dbReference type="ARBA" id="ARBA00023125"/>
    </source>
</evidence>
<keyword evidence="6" id="KW-1185">Reference proteome</keyword>
<dbReference type="PROSITE" id="PS01124">
    <property type="entry name" value="HTH_ARAC_FAMILY_2"/>
    <property type="match status" value="1"/>
</dbReference>
<reference evidence="6" key="1">
    <citation type="journal article" date="2019" name="Int. J. Syst. Evol. Microbiol.">
        <title>The Global Catalogue of Microorganisms (GCM) 10K type strain sequencing project: providing services to taxonomists for standard genome sequencing and annotation.</title>
        <authorList>
            <consortium name="The Broad Institute Genomics Platform"/>
            <consortium name="The Broad Institute Genome Sequencing Center for Infectious Disease"/>
            <person name="Wu L."/>
            <person name="Ma J."/>
        </authorList>
    </citation>
    <scope>NUCLEOTIDE SEQUENCE [LARGE SCALE GENOMIC DNA]</scope>
    <source>
        <strain evidence="6">JCM 4565</strain>
    </source>
</reference>
<accession>A0ABP3HN32</accession>
<protein>
    <submittedName>
        <fullName evidence="5">AraC family transcriptional regulator</fullName>
    </submittedName>
</protein>
<dbReference type="InterPro" id="IPR018060">
    <property type="entry name" value="HTH_AraC"/>
</dbReference>
<dbReference type="EMBL" id="BAAABW010000031">
    <property type="protein sequence ID" value="GAA0374673.1"/>
    <property type="molecule type" value="Genomic_DNA"/>
</dbReference>
<keyword evidence="1" id="KW-0805">Transcription regulation</keyword>
<evidence type="ECO:0000256" key="3">
    <source>
        <dbReference type="ARBA" id="ARBA00023163"/>
    </source>
</evidence>
<feature type="domain" description="HTH araC/xylS-type" evidence="4">
    <location>
        <begin position="164"/>
        <end position="262"/>
    </location>
</feature>
<dbReference type="SMART" id="SM00342">
    <property type="entry name" value="HTH_ARAC"/>
    <property type="match status" value="1"/>
</dbReference>
<evidence type="ECO:0000313" key="5">
    <source>
        <dbReference type="EMBL" id="GAA0374673.1"/>
    </source>
</evidence>
<proteinExistence type="predicted"/>
<dbReference type="Gene3D" id="1.10.10.60">
    <property type="entry name" value="Homeodomain-like"/>
    <property type="match status" value="1"/>
</dbReference>
<dbReference type="PANTHER" id="PTHR46796:SF15">
    <property type="entry name" value="BLL1074 PROTEIN"/>
    <property type="match status" value="1"/>
</dbReference>
<sequence length="286" mass="31180">MAAIQQLVRSAPAAAELRGSVLGYRGFHFGVRGPRRRLVVPDGVVKVMLGFGAPLDMVDAVEPRAVTTATSLVNGLRTTATIGVHRGLLHGVTVLLSPPAAYRLFAVPMAEWAHLTLDPGDLLGHGLGHLTERLAECPDWPTRFALLDHALATRLRTGPQCLPEVAWAWRELRRTDGRIRIDDLAAGTGWSRRHLERRFREQLGPTPKGAAQVLRLQAALRLKRSGMSWTRAATGAGFHDQAHFSHTFGTMIGCTPGRFHDGRASGTPDDPLDFLPEQVTSILLAR</sequence>
<organism evidence="5 6">
    <name type="scientific">Streptomyces blastmyceticus</name>
    <dbReference type="NCBI Taxonomy" id="68180"/>
    <lineage>
        <taxon>Bacteria</taxon>
        <taxon>Bacillati</taxon>
        <taxon>Actinomycetota</taxon>
        <taxon>Actinomycetes</taxon>
        <taxon>Kitasatosporales</taxon>
        <taxon>Streptomycetaceae</taxon>
        <taxon>Streptomyces</taxon>
    </lineage>
</organism>
<evidence type="ECO:0000256" key="1">
    <source>
        <dbReference type="ARBA" id="ARBA00023015"/>
    </source>
</evidence>
<dbReference type="InterPro" id="IPR050204">
    <property type="entry name" value="AraC_XylS_family_regulators"/>
</dbReference>
<gene>
    <name evidence="5" type="ORF">GCM10010319_61530</name>
</gene>
<dbReference type="PANTHER" id="PTHR46796">
    <property type="entry name" value="HTH-TYPE TRANSCRIPTIONAL ACTIVATOR RHAS-RELATED"/>
    <property type="match status" value="1"/>
</dbReference>
<dbReference type="Proteomes" id="UP001500063">
    <property type="component" value="Unassembled WGS sequence"/>
</dbReference>
<evidence type="ECO:0000259" key="4">
    <source>
        <dbReference type="PROSITE" id="PS01124"/>
    </source>
</evidence>
<dbReference type="SUPFAM" id="SSF46689">
    <property type="entry name" value="Homeodomain-like"/>
    <property type="match status" value="1"/>
</dbReference>
<dbReference type="RefSeq" id="WP_344123063.1">
    <property type="nucleotide sequence ID" value="NZ_BAAABW010000031.1"/>
</dbReference>
<keyword evidence="3" id="KW-0804">Transcription</keyword>
<name>A0ABP3HN32_9ACTN</name>
<dbReference type="InterPro" id="IPR009057">
    <property type="entry name" value="Homeodomain-like_sf"/>
</dbReference>